<reference evidence="2" key="2">
    <citation type="submission" date="2018-07" db="EMBL/GenBank/DDBJ databases">
        <authorList>
            <consortium name="NCBI Pathogen Detection Project"/>
        </authorList>
    </citation>
    <scope>NUCLEOTIDE SEQUENCE</scope>
    <source>
        <strain evidence="2">11-2590</strain>
    </source>
</reference>
<gene>
    <name evidence="2" type="ORF">G9W11_004707</name>
</gene>
<keyword evidence="1" id="KW-1133">Transmembrane helix</keyword>
<accession>A0A741LNW1</accession>
<feature type="transmembrane region" description="Helical" evidence="1">
    <location>
        <begin position="6"/>
        <end position="33"/>
    </location>
</feature>
<dbReference type="EMBL" id="DAATZT010000048">
    <property type="protein sequence ID" value="HAF0797874.1"/>
    <property type="molecule type" value="Genomic_DNA"/>
</dbReference>
<evidence type="ECO:0000256" key="1">
    <source>
        <dbReference type="SAM" id="Phobius"/>
    </source>
</evidence>
<name>A0A741LNW1_SALEB</name>
<proteinExistence type="predicted"/>
<dbReference type="AlphaFoldDB" id="A0A741LNW1"/>
<sequence length="49" mass="6041">KNIYSIIIIFYQWVMFFDLMVVGVNIICFLYVFDALIMKKHKKNRHKCR</sequence>
<comment type="caution">
    <text evidence="2">The sequence shown here is derived from an EMBL/GenBank/DDBJ whole genome shotgun (WGS) entry which is preliminary data.</text>
</comment>
<keyword evidence="1" id="KW-0472">Membrane</keyword>
<reference evidence="2" key="1">
    <citation type="journal article" date="2018" name="Genome Biol.">
        <title>SKESA: strategic k-mer extension for scrupulous assemblies.</title>
        <authorList>
            <person name="Souvorov A."/>
            <person name="Agarwala R."/>
            <person name="Lipman D.J."/>
        </authorList>
    </citation>
    <scope>NUCLEOTIDE SEQUENCE</scope>
    <source>
        <strain evidence="2">11-2590</strain>
    </source>
</reference>
<keyword evidence="1" id="KW-0812">Transmembrane</keyword>
<protein>
    <submittedName>
        <fullName evidence="2">Uncharacterized protein</fullName>
    </submittedName>
</protein>
<feature type="non-terminal residue" evidence="2">
    <location>
        <position position="1"/>
    </location>
</feature>
<evidence type="ECO:0000313" key="2">
    <source>
        <dbReference type="EMBL" id="HAF0797874.1"/>
    </source>
</evidence>
<organism evidence="2">
    <name type="scientific">Salmonella enterica subsp. enterica serovar Java</name>
    <dbReference type="NCBI Taxonomy" id="224729"/>
    <lineage>
        <taxon>Bacteria</taxon>
        <taxon>Pseudomonadati</taxon>
        <taxon>Pseudomonadota</taxon>
        <taxon>Gammaproteobacteria</taxon>
        <taxon>Enterobacterales</taxon>
        <taxon>Enterobacteriaceae</taxon>
        <taxon>Salmonella</taxon>
    </lineage>
</organism>